<evidence type="ECO:0000313" key="2">
    <source>
        <dbReference type="Proteomes" id="UP001141253"/>
    </source>
</evidence>
<name>A0ABQ9ACM2_9ROSI</name>
<gene>
    <name evidence="1" type="ORF">OIU77_008655</name>
</gene>
<organism evidence="1 2">
    <name type="scientific">Salix suchowensis</name>
    <dbReference type="NCBI Taxonomy" id="1278906"/>
    <lineage>
        <taxon>Eukaryota</taxon>
        <taxon>Viridiplantae</taxon>
        <taxon>Streptophyta</taxon>
        <taxon>Embryophyta</taxon>
        <taxon>Tracheophyta</taxon>
        <taxon>Spermatophyta</taxon>
        <taxon>Magnoliopsida</taxon>
        <taxon>eudicotyledons</taxon>
        <taxon>Gunneridae</taxon>
        <taxon>Pentapetalae</taxon>
        <taxon>rosids</taxon>
        <taxon>fabids</taxon>
        <taxon>Malpighiales</taxon>
        <taxon>Salicaceae</taxon>
        <taxon>Saliceae</taxon>
        <taxon>Salix</taxon>
    </lineage>
</organism>
<evidence type="ECO:0000313" key="1">
    <source>
        <dbReference type="EMBL" id="KAJ6332631.1"/>
    </source>
</evidence>
<proteinExistence type="predicted"/>
<dbReference type="Proteomes" id="UP001141253">
    <property type="component" value="Chromosome 11"/>
</dbReference>
<sequence length="62" mass="7243">MLTSSLPLPFMSPPLAYPQTPTLLFNSLTRNTPHFTQQLQEGSQLLQWHLLNLVERPRKWLD</sequence>
<protein>
    <submittedName>
        <fullName evidence="1">Uncharacterized protein</fullName>
    </submittedName>
</protein>
<reference evidence="1" key="1">
    <citation type="submission" date="2022-10" db="EMBL/GenBank/DDBJ databases">
        <authorList>
            <person name="Hyden B.L."/>
            <person name="Feng K."/>
            <person name="Yates T."/>
            <person name="Jawdy S."/>
            <person name="Smart L.B."/>
            <person name="Muchero W."/>
        </authorList>
    </citation>
    <scope>NUCLEOTIDE SEQUENCE</scope>
    <source>
        <tissue evidence="1">Shoot tip</tissue>
    </source>
</reference>
<keyword evidence="2" id="KW-1185">Reference proteome</keyword>
<accession>A0ABQ9ACM2</accession>
<dbReference type="EMBL" id="JAPFFI010000021">
    <property type="protein sequence ID" value="KAJ6332631.1"/>
    <property type="molecule type" value="Genomic_DNA"/>
</dbReference>
<reference evidence="1" key="2">
    <citation type="journal article" date="2023" name="Int. J. Mol. Sci.">
        <title>De Novo Assembly and Annotation of 11 Diverse Shrub Willow (Salix) Genomes Reveals Novel Gene Organization in Sex-Linked Regions.</title>
        <authorList>
            <person name="Hyden B."/>
            <person name="Feng K."/>
            <person name="Yates T.B."/>
            <person name="Jawdy S."/>
            <person name="Cereghino C."/>
            <person name="Smart L.B."/>
            <person name="Muchero W."/>
        </authorList>
    </citation>
    <scope>NUCLEOTIDE SEQUENCE</scope>
    <source>
        <tissue evidence="1">Shoot tip</tissue>
    </source>
</reference>
<comment type="caution">
    <text evidence="1">The sequence shown here is derived from an EMBL/GenBank/DDBJ whole genome shotgun (WGS) entry which is preliminary data.</text>
</comment>